<comment type="caution">
    <text evidence="1">The sequence shown here is derived from an EMBL/GenBank/DDBJ whole genome shotgun (WGS) entry which is preliminary data.</text>
</comment>
<name>A0A8H5F674_9AGAR</name>
<dbReference type="AlphaFoldDB" id="A0A8H5F674"/>
<sequence>MQSKIDPDMVDLNERHELLYTSSPIAALPIEILSLVFHEVQRTRRATGKPMIPHVEITLSHVCSHWRAVALSLPSMWCVFQHSYAPWYGPVRPTRERLAVYLERSGDHPFDLWIDFKTNEPAYQRLFFPLLEITLPHVHRFRVLHLLSNANHPLKEFVEQLASASAPLLETCAICPDYSHTSLTSLIANKADIFRSGVPSLKYLRMDETSMFGFLPPLDSVVHLRIETRRTVPSWIPNTAFDAILSLPNLETLSLSIELFELQAFPSRGSVPKEPIRANKLKHFRSAYVLINIYTLSHVVAPSLESITMNGVDLAGLDDRPSIPNHVAFPSLRIVAFIRAKGGSHGARHGPNLQKLMAGTQNVEELLFWGKTGIEENTEKTHCMLLGTDSAPSPWKKIKKATLNIPFSSPTEILLYHQFIAAKPNLEVLRVPPRCLELPTFLQGVPPHIDLRAIDESEPPLPLCWVPGPDWLDTEEDPFLFYCRVFE</sequence>
<reference evidence="1 2" key="1">
    <citation type="journal article" date="2020" name="ISME J.">
        <title>Uncovering the hidden diversity of litter-decomposition mechanisms in mushroom-forming fungi.</title>
        <authorList>
            <person name="Floudas D."/>
            <person name="Bentzer J."/>
            <person name="Ahren D."/>
            <person name="Johansson T."/>
            <person name="Persson P."/>
            <person name="Tunlid A."/>
        </authorList>
    </citation>
    <scope>NUCLEOTIDE SEQUENCE [LARGE SCALE GENOMIC DNA]</scope>
    <source>
        <strain evidence="1 2">CBS 175.51</strain>
    </source>
</reference>
<protein>
    <recommendedName>
        <fullName evidence="3">F-box domain-containing protein</fullName>
    </recommendedName>
</protein>
<dbReference type="EMBL" id="JAACJK010000164">
    <property type="protein sequence ID" value="KAF5324748.1"/>
    <property type="molecule type" value="Genomic_DNA"/>
</dbReference>
<evidence type="ECO:0008006" key="3">
    <source>
        <dbReference type="Google" id="ProtNLM"/>
    </source>
</evidence>
<organism evidence="1 2">
    <name type="scientific">Ephemerocybe angulata</name>
    <dbReference type="NCBI Taxonomy" id="980116"/>
    <lineage>
        <taxon>Eukaryota</taxon>
        <taxon>Fungi</taxon>
        <taxon>Dikarya</taxon>
        <taxon>Basidiomycota</taxon>
        <taxon>Agaricomycotina</taxon>
        <taxon>Agaricomycetes</taxon>
        <taxon>Agaricomycetidae</taxon>
        <taxon>Agaricales</taxon>
        <taxon>Agaricineae</taxon>
        <taxon>Psathyrellaceae</taxon>
        <taxon>Ephemerocybe</taxon>
    </lineage>
</organism>
<evidence type="ECO:0000313" key="2">
    <source>
        <dbReference type="Proteomes" id="UP000541558"/>
    </source>
</evidence>
<proteinExistence type="predicted"/>
<accession>A0A8H5F674</accession>
<dbReference type="Proteomes" id="UP000541558">
    <property type="component" value="Unassembled WGS sequence"/>
</dbReference>
<gene>
    <name evidence="1" type="ORF">D9611_004081</name>
</gene>
<evidence type="ECO:0000313" key="1">
    <source>
        <dbReference type="EMBL" id="KAF5324748.1"/>
    </source>
</evidence>
<keyword evidence="2" id="KW-1185">Reference proteome</keyword>
<dbReference type="OrthoDB" id="3023006at2759"/>